<feature type="region of interest" description="Disordered" evidence="1">
    <location>
        <begin position="1164"/>
        <end position="1191"/>
    </location>
</feature>
<dbReference type="Gene3D" id="3.80.10.10">
    <property type="entry name" value="Ribonuclease Inhibitor"/>
    <property type="match status" value="1"/>
</dbReference>
<evidence type="ECO:0000313" key="4">
    <source>
        <dbReference type="Proteomes" id="UP000799441"/>
    </source>
</evidence>
<feature type="region of interest" description="Disordered" evidence="1">
    <location>
        <begin position="163"/>
        <end position="188"/>
    </location>
</feature>
<comment type="caution">
    <text evidence="3">The sequence shown here is derived from an EMBL/GenBank/DDBJ whole genome shotgun (WGS) entry which is preliminary data.</text>
</comment>
<dbReference type="OrthoDB" id="120976at2759"/>
<gene>
    <name evidence="3" type="ORF">K431DRAFT_226152</name>
</gene>
<feature type="region of interest" description="Disordered" evidence="1">
    <location>
        <begin position="1029"/>
        <end position="1072"/>
    </location>
</feature>
<feature type="domain" description="PH" evidence="2">
    <location>
        <begin position="117"/>
        <end position="251"/>
    </location>
</feature>
<proteinExistence type="predicted"/>
<dbReference type="PANTHER" id="PTHR24114:SF2">
    <property type="entry name" value="F-BOX DOMAIN-CONTAINING PROTEIN-RELATED"/>
    <property type="match status" value="1"/>
</dbReference>
<dbReference type="Pfam" id="PF25353">
    <property type="entry name" value="PH_2nd_LRR"/>
    <property type="match status" value="1"/>
</dbReference>
<dbReference type="InterPro" id="IPR052394">
    <property type="entry name" value="LRR-containing"/>
</dbReference>
<organism evidence="3 4">
    <name type="scientific">Polychaeton citri CBS 116435</name>
    <dbReference type="NCBI Taxonomy" id="1314669"/>
    <lineage>
        <taxon>Eukaryota</taxon>
        <taxon>Fungi</taxon>
        <taxon>Dikarya</taxon>
        <taxon>Ascomycota</taxon>
        <taxon>Pezizomycotina</taxon>
        <taxon>Dothideomycetes</taxon>
        <taxon>Dothideomycetidae</taxon>
        <taxon>Capnodiales</taxon>
        <taxon>Capnodiaceae</taxon>
        <taxon>Polychaeton</taxon>
    </lineage>
</organism>
<dbReference type="EMBL" id="MU003798">
    <property type="protein sequence ID" value="KAF2720589.1"/>
    <property type="molecule type" value="Genomic_DNA"/>
</dbReference>
<dbReference type="AlphaFoldDB" id="A0A9P4Q9C2"/>
<evidence type="ECO:0000313" key="3">
    <source>
        <dbReference type="EMBL" id="KAF2720589.1"/>
    </source>
</evidence>
<dbReference type="Proteomes" id="UP000799441">
    <property type="component" value="Unassembled WGS sequence"/>
</dbReference>
<feature type="compositionally biased region" description="Low complexity" evidence="1">
    <location>
        <begin position="36"/>
        <end position="46"/>
    </location>
</feature>
<dbReference type="SMART" id="SM00368">
    <property type="entry name" value="LRR_RI"/>
    <property type="match status" value="5"/>
</dbReference>
<name>A0A9P4Q9C2_9PEZI</name>
<feature type="compositionally biased region" description="Basic and acidic residues" evidence="1">
    <location>
        <begin position="1182"/>
        <end position="1191"/>
    </location>
</feature>
<dbReference type="PANTHER" id="PTHR24114">
    <property type="entry name" value="LEUCINE RICH REPEAT FAMILY PROTEIN"/>
    <property type="match status" value="1"/>
</dbReference>
<dbReference type="InterPro" id="IPR032675">
    <property type="entry name" value="LRR_dom_sf"/>
</dbReference>
<dbReference type="PROSITE" id="PS50003">
    <property type="entry name" value="PH_DOMAIN"/>
    <property type="match status" value="1"/>
</dbReference>
<sequence>MHDDRDQSATKPRILKKRRPSVLTDPAGLEHPDLPTNTTTTTTTTTYSASPSESPKPVRPSLMGSMRRPPSMFGSLRSSTRSSYDTSDYPDEPLSATPSISLSQADGSADIFPLSTNVLHHGEVQTSSGLLRKRKEYVVVTDSALHRFKSQGKASEVFSSIKNPSHRHAQSPSVGSQSDLCSLAESGDRDGRLPLRQIVSVRSMDDGKSSFAIEMAHLDEDCSNNGSVMNLQFSNLGERDTWSQHLRHAVNEARLRDETYVSPANLEYVARIMERDGDYDPANCAVFKAVQRHSAKTTGRSSSEDLSKVSSVICFLAIGVHKIHIIQPQKLGSRMSTPSLTSNMSQPSYGILTLTSLKINSQDDSFELTFRQPLKQSRVLYLASSASHEVGARIQFAEMFLRPNRATASYRFQAPKAVEAMLSEPVASDVEEHHCLDRTLSAYCVGYGVSPANIRYSIDYDCEDAPRFGLLPPPDTRRQDYSSLELLAVLRALRFNDSFGSISFSGVSLDSLNGLHDYHGREHSSPHTKLLSHSKSVGSDAVKPSLLVQEIRGLASGSKRLRRLDFSNCISSGGTGAVTPILEDDTAKSTDPGCDIVEAIFPLCKQQKTNVDWICLNGIGLSDTDLDYLVSAAADRSSHFRAIELNRCGLTDRTLGLILDALRAQESTLEALKIAGNPARLNPVTFDTQLSMFGLIRKLDLSWTNRNSGQEPFFTAETLLMWRLQELRLSGTALNEATIDAMAVYLAHPQSQALRELTVDQTYVTGNDIATLLQSMTIEQGQGRDLHFDISQARLSKDVERVSQAIASGFAPTHLTMRAIEYREESMFRKVLIALTGNKTIQYLDMSQTALPGDAGDDTCKALERLLAENDTLLAFDLSGDDSRLATSKIGPGINEALAGLKRNKAMRRFHVEKQKLGLQGSSTLADVLKVNNTLQELYCDNNEVPLQGLTDLVNSLVDNTSVIYLPAMHDGRAAAFKTAEAAMKAMTSCTPTQSRTSYQNPSAGVQRRLTNARRNVAKAASAYTPSFTTLSSASRTGSPLTGPKSPPPGSASAPPQALKLRKGSQTSTTGITTTFTVQDIQNTHRLLSEQWDRQCERLEQYLNRNWFLLNDIPVETAPVGEDEVDRPDSVGSISKMLQQVKYDTTPRAEKPLYFDSATLDAGGTGCSTSGSDADSDPPTTPEERRPSLLKEKGSAISFKQFLIGSDSKSLHELEDEDAQSGLGHLTIATHSVYDEEDPNTPTRTHAEAI</sequence>
<feature type="compositionally biased region" description="Polar residues" evidence="1">
    <location>
        <begin position="1029"/>
        <end position="1040"/>
    </location>
</feature>
<evidence type="ECO:0000256" key="1">
    <source>
        <dbReference type="SAM" id="MobiDB-lite"/>
    </source>
</evidence>
<dbReference type="InterPro" id="IPR001849">
    <property type="entry name" value="PH_domain"/>
</dbReference>
<dbReference type="SUPFAM" id="SSF52047">
    <property type="entry name" value="RNI-like"/>
    <property type="match status" value="1"/>
</dbReference>
<dbReference type="InterPro" id="IPR057334">
    <property type="entry name" value="PH_2nd_LRR"/>
</dbReference>
<feature type="compositionally biased region" description="Low complexity" evidence="1">
    <location>
        <begin position="77"/>
        <end position="87"/>
    </location>
</feature>
<accession>A0A9P4Q9C2</accession>
<dbReference type="SMART" id="SM00233">
    <property type="entry name" value="PH"/>
    <property type="match status" value="1"/>
</dbReference>
<protein>
    <recommendedName>
        <fullName evidence="2">PH domain-containing protein</fullName>
    </recommendedName>
</protein>
<keyword evidence="4" id="KW-1185">Reference proteome</keyword>
<feature type="region of interest" description="Disordered" evidence="1">
    <location>
        <begin position="1"/>
        <end position="99"/>
    </location>
</feature>
<evidence type="ECO:0000259" key="2">
    <source>
        <dbReference type="PROSITE" id="PS50003"/>
    </source>
</evidence>
<reference evidence="3" key="1">
    <citation type="journal article" date="2020" name="Stud. Mycol.">
        <title>101 Dothideomycetes genomes: a test case for predicting lifestyles and emergence of pathogens.</title>
        <authorList>
            <person name="Haridas S."/>
            <person name="Albert R."/>
            <person name="Binder M."/>
            <person name="Bloem J."/>
            <person name="Labutti K."/>
            <person name="Salamov A."/>
            <person name="Andreopoulos B."/>
            <person name="Baker S."/>
            <person name="Barry K."/>
            <person name="Bills G."/>
            <person name="Bluhm B."/>
            <person name="Cannon C."/>
            <person name="Castanera R."/>
            <person name="Culley D."/>
            <person name="Daum C."/>
            <person name="Ezra D."/>
            <person name="Gonzalez J."/>
            <person name="Henrissat B."/>
            <person name="Kuo A."/>
            <person name="Liang C."/>
            <person name="Lipzen A."/>
            <person name="Lutzoni F."/>
            <person name="Magnuson J."/>
            <person name="Mondo S."/>
            <person name="Nolan M."/>
            <person name="Ohm R."/>
            <person name="Pangilinan J."/>
            <person name="Park H.-J."/>
            <person name="Ramirez L."/>
            <person name="Alfaro M."/>
            <person name="Sun H."/>
            <person name="Tritt A."/>
            <person name="Yoshinaga Y."/>
            <person name="Zwiers L.-H."/>
            <person name="Turgeon B."/>
            <person name="Goodwin S."/>
            <person name="Spatafora J."/>
            <person name="Crous P."/>
            <person name="Grigoriev I."/>
        </authorList>
    </citation>
    <scope>NUCLEOTIDE SEQUENCE</scope>
    <source>
        <strain evidence="3">CBS 116435</strain>
    </source>
</reference>
<feature type="compositionally biased region" description="Polar residues" evidence="1">
    <location>
        <begin position="170"/>
        <end position="180"/>
    </location>
</feature>